<dbReference type="SUPFAM" id="SSF52047">
    <property type="entry name" value="RNI-like"/>
    <property type="match status" value="1"/>
</dbReference>
<evidence type="ECO:0000256" key="1">
    <source>
        <dbReference type="SAM" id="MobiDB-lite"/>
    </source>
</evidence>
<sequence length="131" mass="14717">MFSNDDFSRDSNQIADDGVKYLSEHLKQSNLSHLNLDSNIISNCGMRYLSDHLKDSCLTSISLKCNNIDNNGVQYLARTLKDTQIIEVNFGNIDMGYRVKTAINEAVSENKVNTPRGKPTAVESRKEEISM</sequence>
<accession>A0ABP0T642</accession>
<feature type="region of interest" description="Disordered" evidence="1">
    <location>
        <begin position="111"/>
        <end position="131"/>
    </location>
</feature>
<dbReference type="Pfam" id="PF13516">
    <property type="entry name" value="LRR_6"/>
    <property type="match status" value="1"/>
</dbReference>
<organism evidence="2 3">
    <name type="scientific">Rickettsia helvetica</name>
    <dbReference type="NCBI Taxonomy" id="35789"/>
    <lineage>
        <taxon>Bacteria</taxon>
        <taxon>Pseudomonadati</taxon>
        <taxon>Pseudomonadota</taxon>
        <taxon>Alphaproteobacteria</taxon>
        <taxon>Rickettsiales</taxon>
        <taxon>Rickettsiaceae</taxon>
        <taxon>Rickettsieae</taxon>
        <taxon>Rickettsia</taxon>
        <taxon>spotted fever group</taxon>
    </lineage>
</organism>
<dbReference type="InterPro" id="IPR001611">
    <property type="entry name" value="Leu-rich_rpt"/>
</dbReference>
<dbReference type="EMBL" id="OZ018776">
    <property type="protein sequence ID" value="CAK9121536.1"/>
    <property type="molecule type" value="Genomic_DNA"/>
</dbReference>
<dbReference type="Gene3D" id="3.80.10.10">
    <property type="entry name" value="Ribonuclease Inhibitor"/>
    <property type="match status" value="1"/>
</dbReference>
<protein>
    <recommendedName>
        <fullName evidence="4">Leucine-rich repeat protein</fullName>
    </recommendedName>
</protein>
<proteinExistence type="predicted"/>
<evidence type="ECO:0008006" key="4">
    <source>
        <dbReference type="Google" id="ProtNLM"/>
    </source>
</evidence>
<dbReference type="RefSeq" id="WP_029374788.1">
    <property type="nucleotide sequence ID" value="NZ_OY974080.1"/>
</dbReference>
<dbReference type="InterPro" id="IPR032675">
    <property type="entry name" value="LRR_dom_sf"/>
</dbReference>
<name>A0ABP0T642_RICHE</name>
<keyword evidence="3" id="KW-1185">Reference proteome</keyword>
<reference evidence="2 3" key="1">
    <citation type="submission" date="2024-02" db="EMBL/GenBank/DDBJ databases">
        <authorList>
            <person name="Nijsse B."/>
            <person name="Sprong H."/>
        </authorList>
    </citation>
    <scope>NUCLEOTIDE SEQUENCE [LARGE SCALE GENOMIC DNA]</scope>
    <source>
        <strain evidence="2">OB144</strain>
    </source>
</reference>
<evidence type="ECO:0000313" key="2">
    <source>
        <dbReference type="EMBL" id="CAK9121536.1"/>
    </source>
</evidence>
<dbReference type="Proteomes" id="UP001642485">
    <property type="component" value="Chromosome"/>
</dbReference>
<gene>
    <name evidence="2" type="ORF">OB144RH_07100</name>
</gene>
<evidence type="ECO:0000313" key="3">
    <source>
        <dbReference type="Proteomes" id="UP001642485"/>
    </source>
</evidence>